<evidence type="ECO:0000313" key="3">
    <source>
        <dbReference type="Proteomes" id="UP000054308"/>
    </source>
</evidence>
<name>A0A091IJV9_CALAN</name>
<sequence>MRTCQEHAGEVSPQEPEGAKRAEEEADTGQGPAPSLGGFRVPQEESPDGHFDQSERESLEKEPTLEMDLPRERILPTPAPLEEPKTLADSFPENLGSTPDLQIHGHQLKKCPTSASLDEYMDECCRLSEVNRGSSQALGSGLGYLEHICQLIEKIGQLQEHNLRLQKKVCSLQKELRMSQIKEEYFLQHCSCGAASIFLSSYQDVKMFFSGRSRPHSLLVQTGNSSDLSIIPEIGGNTEKLSSCHGRERCWDSGSSQLVVGLRKQPNNKNNKENEFREAGGMAEGQALPKDPADRKGLDTSRNSWGESHAWGRMKDLMRKTRLRNQNKLGLSSAALKRSCPQLYRPDIVSPEVRKTERNSMIVLG</sequence>
<feature type="region of interest" description="Disordered" evidence="1">
    <location>
        <begin position="1"/>
        <end position="84"/>
    </location>
</feature>
<dbReference type="Proteomes" id="UP000054308">
    <property type="component" value="Unassembled WGS sequence"/>
</dbReference>
<feature type="region of interest" description="Disordered" evidence="1">
    <location>
        <begin position="263"/>
        <end position="307"/>
    </location>
</feature>
<reference evidence="2 3" key="1">
    <citation type="submission" date="2014-04" db="EMBL/GenBank/DDBJ databases">
        <title>Genome evolution of avian class.</title>
        <authorList>
            <person name="Zhang G."/>
            <person name="Li C."/>
        </authorList>
    </citation>
    <scope>NUCLEOTIDE SEQUENCE [LARGE SCALE GENOMIC DNA]</scope>
    <source>
        <strain evidence="2">BGI_N300</strain>
    </source>
</reference>
<gene>
    <name evidence="2" type="ORF">N300_11791</name>
</gene>
<proteinExistence type="predicted"/>
<evidence type="ECO:0000313" key="2">
    <source>
        <dbReference type="EMBL" id="KFP08582.1"/>
    </source>
</evidence>
<protein>
    <recommendedName>
        <fullName evidence="4">DUF4657 domain-containing protein</fullName>
    </recommendedName>
</protein>
<keyword evidence="3" id="KW-1185">Reference proteome</keyword>
<feature type="non-terminal residue" evidence="2">
    <location>
        <position position="365"/>
    </location>
</feature>
<evidence type="ECO:0000256" key="1">
    <source>
        <dbReference type="SAM" id="MobiDB-lite"/>
    </source>
</evidence>
<feature type="compositionally biased region" description="Basic and acidic residues" evidence="1">
    <location>
        <begin position="47"/>
        <end position="74"/>
    </location>
</feature>
<evidence type="ECO:0008006" key="4">
    <source>
        <dbReference type="Google" id="ProtNLM"/>
    </source>
</evidence>
<accession>A0A091IJV9</accession>
<dbReference type="AlphaFoldDB" id="A0A091IJV9"/>
<organism evidence="2 3">
    <name type="scientific">Calypte anna</name>
    <name type="common">Anna's hummingbird</name>
    <name type="synonym">Archilochus anna</name>
    <dbReference type="NCBI Taxonomy" id="9244"/>
    <lineage>
        <taxon>Eukaryota</taxon>
        <taxon>Metazoa</taxon>
        <taxon>Chordata</taxon>
        <taxon>Craniata</taxon>
        <taxon>Vertebrata</taxon>
        <taxon>Euteleostomi</taxon>
        <taxon>Archelosauria</taxon>
        <taxon>Archosauria</taxon>
        <taxon>Dinosauria</taxon>
        <taxon>Saurischia</taxon>
        <taxon>Theropoda</taxon>
        <taxon>Coelurosauria</taxon>
        <taxon>Aves</taxon>
        <taxon>Neognathae</taxon>
        <taxon>Neoaves</taxon>
        <taxon>Strisores</taxon>
        <taxon>Apodiformes</taxon>
        <taxon>Trochilidae</taxon>
        <taxon>Calypte</taxon>
    </lineage>
</organism>
<dbReference type="EMBL" id="KL218795">
    <property type="protein sequence ID" value="KFP08582.1"/>
    <property type="molecule type" value="Genomic_DNA"/>
</dbReference>